<name>A0A927R3Z1_9ACTN</name>
<protein>
    <submittedName>
        <fullName evidence="2">Uncharacterized protein</fullName>
    </submittedName>
</protein>
<evidence type="ECO:0000313" key="3">
    <source>
        <dbReference type="Proteomes" id="UP000649753"/>
    </source>
</evidence>
<feature type="transmembrane region" description="Helical" evidence="1">
    <location>
        <begin position="143"/>
        <end position="163"/>
    </location>
</feature>
<dbReference type="Proteomes" id="UP000649753">
    <property type="component" value="Unassembled WGS sequence"/>
</dbReference>
<keyword evidence="1" id="KW-0812">Transmembrane</keyword>
<keyword evidence="1" id="KW-0472">Membrane</keyword>
<gene>
    <name evidence="2" type="ORF">H4W31_000154</name>
</gene>
<dbReference type="RefSeq" id="WP_225945333.1">
    <property type="nucleotide sequence ID" value="NZ_JADBEB010000001.1"/>
</dbReference>
<evidence type="ECO:0000313" key="2">
    <source>
        <dbReference type="EMBL" id="MBE1484516.1"/>
    </source>
</evidence>
<reference evidence="2" key="1">
    <citation type="submission" date="2020-10" db="EMBL/GenBank/DDBJ databases">
        <title>Sequencing the genomes of 1000 actinobacteria strains.</title>
        <authorList>
            <person name="Klenk H.-P."/>
        </authorList>
    </citation>
    <scope>NUCLEOTIDE SEQUENCE</scope>
    <source>
        <strain evidence="2">DSM 46832</strain>
    </source>
</reference>
<evidence type="ECO:0000256" key="1">
    <source>
        <dbReference type="SAM" id="Phobius"/>
    </source>
</evidence>
<proteinExistence type="predicted"/>
<keyword evidence="3" id="KW-1185">Reference proteome</keyword>
<dbReference type="EMBL" id="JADBEB010000001">
    <property type="protein sequence ID" value="MBE1484516.1"/>
    <property type="molecule type" value="Genomic_DNA"/>
</dbReference>
<accession>A0A927R3Z1</accession>
<sequence>MLSAKIVGRTIAAGVTVAALVPGPAFGTLSALRAGPNTFVEVTPNTAQGGTRVNLRASCENGNNQQATVQSEAFGRVMLRPDNGFLTGSVTIPGNKAPGPYAVNLSCQNGNTATTTLTVVNMSQGSQGPATGGGGTAGGPGGVLILAGGIGVIALGLGFGLAGRSRRRTEPGS</sequence>
<keyword evidence="1" id="KW-1133">Transmembrane helix</keyword>
<comment type="caution">
    <text evidence="2">The sequence shown here is derived from an EMBL/GenBank/DDBJ whole genome shotgun (WGS) entry which is preliminary data.</text>
</comment>
<organism evidence="2 3">
    <name type="scientific">Plantactinospora soyae</name>
    <dbReference type="NCBI Taxonomy" id="1544732"/>
    <lineage>
        <taxon>Bacteria</taxon>
        <taxon>Bacillati</taxon>
        <taxon>Actinomycetota</taxon>
        <taxon>Actinomycetes</taxon>
        <taxon>Micromonosporales</taxon>
        <taxon>Micromonosporaceae</taxon>
        <taxon>Plantactinospora</taxon>
    </lineage>
</organism>
<dbReference type="AlphaFoldDB" id="A0A927R3Z1"/>